<dbReference type="Proteomes" id="UP000646827">
    <property type="component" value="Unassembled WGS sequence"/>
</dbReference>
<dbReference type="OrthoDB" id="3176171at2759"/>
<keyword evidence="2" id="KW-0963">Cytoplasm</keyword>
<gene>
    <name evidence="12" type="ORF">INT45_013489</name>
</gene>
<keyword evidence="7" id="KW-0206">Cytoskeleton</keyword>
<dbReference type="PROSITE" id="PS50067">
    <property type="entry name" value="KINESIN_MOTOR_2"/>
    <property type="match status" value="1"/>
</dbReference>
<comment type="subcellular location">
    <subcellularLocation>
        <location evidence="1">Cytoplasm</location>
        <location evidence="1">Cytoskeleton</location>
    </subcellularLocation>
</comment>
<feature type="domain" description="SAM" evidence="11">
    <location>
        <begin position="7"/>
        <end position="65"/>
    </location>
</feature>
<feature type="domain" description="Kinesin motor" evidence="10">
    <location>
        <begin position="344"/>
        <end position="690"/>
    </location>
</feature>
<dbReference type="PRINTS" id="PR00380">
    <property type="entry name" value="KINESINHEAVY"/>
</dbReference>
<evidence type="ECO:0000256" key="3">
    <source>
        <dbReference type="ARBA" id="ARBA00022701"/>
    </source>
</evidence>
<dbReference type="InterPro" id="IPR013761">
    <property type="entry name" value="SAM/pointed_sf"/>
</dbReference>
<dbReference type="CDD" id="cd01367">
    <property type="entry name" value="KISc_KIF2_like"/>
    <property type="match status" value="1"/>
</dbReference>
<evidence type="ECO:0000256" key="7">
    <source>
        <dbReference type="ARBA" id="ARBA00023212"/>
    </source>
</evidence>
<dbReference type="InterPro" id="IPR027640">
    <property type="entry name" value="Kinesin-like_fam"/>
</dbReference>
<feature type="region of interest" description="Disordered" evidence="9">
    <location>
        <begin position="80"/>
        <end position="251"/>
    </location>
</feature>
<dbReference type="Pfam" id="PF00225">
    <property type="entry name" value="Kinesin"/>
    <property type="match status" value="2"/>
</dbReference>
<accession>A0A8H7S5S5</accession>
<evidence type="ECO:0000256" key="4">
    <source>
        <dbReference type="ARBA" id="ARBA00022741"/>
    </source>
</evidence>
<protein>
    <recommendedName>
        <fullName evidence="14">Kinesin-like protein</fullName>
    </recommendedName>
</protein>
<dbReference type="GO" id="GO:0008017">
    <property type="term" value="F:microtubule binding"/>
    <property type="evidence" value="ECO:0007669"/>
    <property type="project" value="InterPro"/>
</dbReference>
<evidence type="ECO:0000313" key="12">
    <source>
        <dbReference type="EMBL" id="KAG2222675.1"/>
    </source>
</evidence>
<feature type="region of interest" description="Disordered" evidence="9">
    <location>
        <begin position="698"/>
        <end position="722"/>
    </location>
</feature>
<keyword evidence="5 8" id="KW-0067">ATP-binding</keyword>
<keyword evidence="3" id="KW-0493">Microtubule</keyword>
<feature type="binding site" evidence="8">
    <location>
        <begin position="434"/>
        <end position="441"/>
    </location>
    <ligand>
        <name>ATP</name>
        <dbReference type="ChEBI" id="CHEBI:30616"/>
    </ligand>
</feature>
<evidence type="ECO:0000313" key="13">
    <source>
        <dbReference type="Proteomes" id="UP000646827"/>
    </source>
</evidence>
<dbReference type="GO" id="GO:0003777">
    <property type="term" value="F:microtubule motor activity"/>
    <property type="evidence" value="ECO:0007669"/>
    <property type="project" value="InterPro"/>
</dbReference>
<comment type="caution">
    <text evidence="12">The sequence shown here is derived from an EMBL/GenBank/DDBJ whole genome shotgun (WGS) entry which is preliminary data.</text>
</comment>
<dbReference type="InterPro" id="IPR019821">
    <property type="entry name" value="Kinesin_motor_CS"/>
</dbReference>
<dbReference type="AlphaFoldDB" id="A0A8H7S5S5"/>
<feature type="region of interest" description="Disordered" evidence="9">
    <location>
        <begin position="743"/>
        <end position="935"/>
    </location>
</feature>
<dbReference type="EMBL" id="JAEPRB010000077">
    <property type="protein sequence ID" value="KAG2222675.1"/>
    <property type="molecule type" value="Genomic_DNA"/>
</dbReference>
<evidence type="ECO:0000259" key="11">
    <source>
        <dbReference type="PROSITE" id="PS50105"/>
    </source>
</evidence>
<dbReference type="GO" id="GO:0007018">
    <property type="term" value="P:microtubule-based movement"/>
    <property type="evidence" value="ECO:0007669"/>
    <property type="project" value="InterPro"/>
</dbReference>
<dbReference type="InterPro" id="IPR001752">
    <property type="entry name" value="Kinesin_motor_dom"/>
</dbReference>
<dbReference type="PANTHER" id="PTHR47971">
    <property type="entry name" value="KINESIN-RELATED PROTEIN 6"/>
    <property type="match status" value="1"/>
</dbReference>
<feature type="compositionally biased region" description="Polar residues" evidence="9">
    <location>
        <begin position="882"/>
        <end position="913"/>
    </location>
</feature>
<dbReference type="InterPro" id="IPR001660">
    <property type="entry name" value="SAM"/>
</dbReference>
<dbReference type="GO" id="GO:0007019">
    <property type="term" value="P:microtubule depolymerization"/>
    <property type="evidence" value="ECO:0007669"/>
    <property type="project" value="TreeGrafter"/>
</dbReference>
<organism evidence="12 13">
    <name type="scientific">Circinella minor</name>
    <dbReference type="NCBI Taxonomy" id="1195481"/>
    <lineage>
        <taxon>Eukaryota</taxon>
        <taxon>Fungi</taxon>
        <taxon>Fungi incertae sedis</taxon>
        <taxon>Mucoromycota</taxon>
        <taxon>Mucoromycotina</taxon>
        <taxon>Mucoromycetes</taxon>
        <taxon>Mucorales</taxon>
        <taxon>Lichtheimiaceae</taxon>
        <taxon>Circinella</taxon>
    </lineage>
</organism>
<feature type="compositionally biased region" description="Polar residues" evidence="9">
    <location>
        <begin position="180"/>
        <end position="231"/>
    </location>
</feature>
<dbReference type="InterPro" id="IPR036961">
    <property type="entry name" value="Kinesin_motor_dom_sf"/>
</dbReference>
<feature type="compositionally biased region" description="Low complexity" evidence="9">
    <location>
        <begin position="239"/>
        <end position="251"/>
    </location>
</feature>
<evidence type="ECO:0000256" key="6">
    <source>
        <dbReference type="ARBA" id="ARBA00023175"/>
    </source>
</evidence>
<dbReference type="PROSITE" id="PS50105">
    <property type="entry name" value="SAM_DOMAIN"/>
    <property type="match status" value="1"/>
</dbReference>
<name>A0A8H7S5S5_9FUNG</name>
<dbReference type="GO" id="GO:0005874">
    <property type="term" value="C:microtubule"/>
    <property type="evidence" value="ECO:0007669"/>
    <property type="project" value="UniProtKB-KW"/>
</dbReference>
<evidence type="ECO:0000256" key="2">
    <source>
        <dbReference type="ARBA" id="ARBA00022490"/>
    </source>
</evidence>
<evidence type="ECO:0000256" key="9">
    <source>
        <dbReference type="SAM" id="MobiDB-lite"/>
    </source>
</evidence>
<feature type="compositionally biased region" description="Acidic residues" evidence="9">
    <location>
        <begin position="747"/>
        <end position="780"/>
    </location>
</feature>
<dbReference type="SMART" id="SM00454">
    <property type="entry name" value="SAM"/>
    <property type="match status" value="1"/>
</dbReference>
<dbReference type="SUPFAM" id="SSF52540">
    <property type="entry name" value="P-loop containing nucleoside triphosphate hydrolases"/>
    <property type="match status" value="1"/>
</dbReference>
<dbReference type="Gene3D" id="3.40.850.10">
    <property type="entry name" value="Kinesin motor domain"/>
    <property type="match status" value="1"/>
</dbReference>
<dbReference type="SUPFAM" id="SSF47769">
    <property type="entry name" value="SAM/Pointed domain"/>
    <property type="match status" value="1"/>
</dbReference>
<dbReference type="SMART" id="SM00129">
    <property type="entry name" value="KISc"/>
    <property type="match status" value="1"/>
</dbReference>
<sequence length="1045" mass="115786">MVPTLLLDTLRDADLEQYYLSFSSNGITQLESLAQLSMQDYSSLGITSIPDRRKLFQLVQKLRQELPTLENGLVSSPITTGLSSSSAASSPSTTPVITTPTPTSATTPTLTANVITSTNNNNGSSNNNNNNNNTNAASSSIQSTGLKTPQSYRRRPPDASSLLMTKGGSSSGVSGIPDPSSISRRNTPQSTASSNLAAPQTRTRSRTLPDQNQKPDLKTPSPSMIKTSVPSQPSPPHQNMFMSNNNMTNNNFDDYESSDEEEKCEIRRGSGPLLDPYGVPIHNKRSAATGGQRSNAFGITAATAGGSYGSSPASSPGLLVNNFGSGGCSGNGGGGPGQSDLNQKIRVCVRKRPLNKKEIDRGEKDISPTAGIRSININEPKTKVDLTKYIEQHSFTYDDVFDYDAANDQVYQRTAQPLVKYIFDGGKATCFAYGQTGSGKTFTMLDPRYGLYVLAARDIFHMLRQPEYQHLTAWIGFYEIYQGQLYDLLNNRKKLFAREDGKKNVVIVGLKEYIIKNVDDLMQVFEYGSQARSTGSTGANSDSSRSHAILQILLKPAKSRKKIIGKLSFIDLAGSERGADRGDADTKTSDENGDKIKEKDKRRFLIQRHMYIRMEGAEINKSLLALKECIRALDQDKRHTPFRQSKLTQVLKDSFVGNSRTCMIATISPNQSNSEHTLNTLRYADRVKELKGERDRRVVNNDNNQGGIGIGGGDASPNLRNINDDLAEYTNNEEEYQEDYVDHDYNESDDPELYNENDDDGLFLDEEDFPSDGDVNILDEDFPHENHNRYFQDPIAHRRQQQQQGYATTQLRTKPLASDAQQQKRNRPNNSHALSSIPRTGASGRGSIGGGDESLVLGSSPEQGIYDSSPEFARSRHGSGPLRQQQQHQGTSMNRSHSTASSANNDFSMQPMKQASPPHPYHQHHYQQQQQQTSTVIDDDDDFTFDQHTIEDFIKYHRGEIREVAECSKKETKLLANFSLSITSFKEMQEGGHGAQQQQTSDDDIKMSGEFIDYLDRLDEVLEMKIGSIEALRDRIRNVLGEEDI</sequence>
<evidence type="ECO:0008006" key="14">
    <source>
        <dbReference type="Google" id="ProtNLM"/>
    </source>
</evidence>
<dbReference type="PANTHER" id="PTHR47971:SF8">
    <property type="entry name" value="KINESIN-LIKE PROTEIN"/>
    <property type="match status" value="1"/>
</dbReference>
<dbReference type="Gene3D" id="1.10.150.50">
    <property type="entry name" value="Transcription Factor, Ets-1"/>
    <property type="match status" value="1"/>
</dbReference>
<feature type="compositionally biased region" description="Gly residues" evidence="9">
    <location>
        <begin position="843"/>
        <end position="852"/>
    </location>
</feature>
<keyword evidence="6 8" id="KW-0505">Motor protein</keyword>
<dbReference type="PROSITE" id="PS00411">
    <property type="entry name" value="KINESIN_MOTOR_1"/>
    <property type="match status" value="1"/>
</dbReference>
<feature type="compositionally biased region" description="Polar residues" evidence="9">
    <location>
        <begin position="819"/>
        <end position="838"/>
    </location>
</feature>
<reference evidence="12 13" key="1">
    <citation type="submission" date="2020-12" db="EMBL/GenBank/DDBJ databases">
        <title>Metabolic potential, ecology and presence of endohyphal bacteria is reflected in genomic diversity of Mucoromycotina.</title>
        <authorList>
            <person name="Muszewska A."/>
            <person name="Okrasinska A."/>
            <person name="Steczkiewicz K."/>
            <person name="Drgas O."/>
            <person name="Orlowska M."/>
            <person name="Perlinska-Lenart U."/>
            <person name="Aleksandrzak-Piekarczyk T."/>
            <person name="Szatraj K."/>
            <person name="Zielenkiewicz U."/>
            <person name="Pilsyk S."/>
            <person name="Malc E."/>
            <person name="Mieczkowski P."/>
            <person name="Kruszewska J.S."/>
            <person name="Biernat P."/>
            <person name="Pawlowska J."/>
        </authorList>
    </citation>
    <scope>NUCLEOTIDE SEQUENCE [LARGE SCALE GENOMIC DNA]</scope>
    <source>
        <strain evidence="12 13">CBS 142.35</strain>
    </source>
</reference>
<feature type="compositionally biased region" description="Low complexity" evidence="9">
    <location>
        <begin position="80"/>
        <end position="140"/>
    </location>
</feature>
<keyword evidence="13" id="KW-1185">Reference proteome</keyword>
<feature type="compositionally biased region" description="Polar residues" evidence="9">
    <location>
        <begin position="141"/>
        <end position="151"/>
    </location>
</feature>
<evidence type="ECO:0000256" key="1">
    <source>
        <dbReference type="ARBA" id="ARBA00004245"/>
    </source>
</evidence>
<comment type="similarity">
    <text evidence="8">Belongs to the TRAFAC class myosin-kinesin ATPase superfamily. Kinesin family.</text>
</comment>
<dbReference type="InterPro" id="IPR027417">
    <property type="entry name" value="P-loop_NTPase"/>
</dbReference>
<feature type="compositionally biased region" description="Basic and acidic residues" evidence="9">
    <location>
        <begin position="781"/>
        <end position="790"/>
    </location>
</feature>
<proteinExistence type="inferred from homology"/>
<keyword evidence="4 8" id="KW-0547">Nucleotide-binding</keyword>
<evidence type="ECO:0000259" key="10">
    <source>
        <dbReference type="PROSITE" id="PS50067"/>
    </source>
</evidence>
<evidence type="ECO:0000256" key="5">
    <source>
        <dbReference type="ARBA" id="ARBA00022840"/>
    </source>
</evidence>
<dbReference type="Pfam" id="PF00536">
    <property type="entry name" value="SAM_1"/>
    <property type="match status" value="1"/>
</dbReference>
<evidence type="ECO:0000256" key="8">
    <source>
        <dbReference type="PROSITE-ProRule" id="PRU00283"/>
    </source>
</evidence>
<dbReference type="GO" id="GO:0005524">
    <property type="term" value="F:ATP binding"/>
    <property type="evidence" value="ECO:0007669"/>
    <property type="project" value="UniProtKB-UniRule"/>
</dbReference>